<dbReference type="Gene3D" id="3.30.70.270">
    <property type="match status" value="1"/>
</dbReference>
<gene>
    <name evidence="4" type="ORF">BSL78_06888</name>
</gene>
<organism evidence="4 5">
    <name type="scientific">Stichopus japonicus</name>
    <name type="common">Sea cucumber</name>
    <dbReference type="NCBI Taxonomy" id="307972"/>
    <lineage>
        <taxon>Eukaryota</taxon>
        <taxon>Metazoa</taxon>
        <taxon>Echinodermata</taxon>
        <taxon>Eleutherozoa</taxon>
        <taxon>Echinozoa</taxon>
        <taxon>Holothuroidea</taxon>
        <taxon>Aspidochirotacea</taxon>
        <taxon>Aspidochirotida</taxon>
        <taxon>Stichopodidae</taxon>
        <taxon>Apostichopus</taxon>
    </lineage>
</organism>
<dbReference type="STRING" id="307972.A0A2G8L7G7"/>
<dbReference type="InterPro" id="IPR036397">
    <property type="entry name" value="RNaseH_sf"/>
</dbReference>
<evidence type="ECO:0000259" key="3">
    <source>
        <dbReference type="PROSITE" id="PS50994"/>
    </source>
</evidence>
<dbReference type="Gene3D" id="1.10.340.70">
    <property type="match status" value="1"/>
</dbReference>
<dbReference type="GO" id="GO:0015074">
    <property type="term" value="P:DNA integration"/>
    <property type="evidence" value="ECO:0007669"/>
    <property type="project" value="InterPro"/>
</dbReference>
<dbReference type="SUPFAM" id="SSF56672">
    <property type="entry name" value="DNA/RNA polymerases"/>
    <property type="match status" value="1"/>
</dbReference>
<name>A0A2G8L7G7_STIJA</name>
<dbReference type="PANTHER" id="PTHR37984">
    <property type="entry name" value="PROTEIN CBG26694"/>
    <property type="match status" value="1"/>
</dbReference>
<evidence type="ECO:0000313" key="5">
    <source>
        <dbReference type="Proteomes" id="UP000230750"/>
    </source>
</evidence>
<feature type="region of interest" description="Disordered" evidence="1">
    <location>
        <begin position="545"/>
        <end position="603"/>
    </location>
</feature>
<proteinExistence type="predicted"/>
<dbReference type="Pfam" id="PF00665">
    <property type="entry name" value="rve"/>
    <property type="match status" value="1"/>
</dbReference>
<dbReference type="InterPro" id="IPR041588">
    <property type="entry name" value="Integrase_H2C2"/>
</dbReference>
<evidence type="ECO:0008006" key="6">
    <source>
        <dbReference type="Google" id="ProtNLM"/>
    </source>
</evidence>
<feature type="domain" description="Integrase catalytic" evidence="3">
    <location>
        <begin position="274"/>
        <end position="423"/>
    </location>
</feature>
<reference evidence="4 5" key="1">
    <citation type="journal article" date="2017" name="PLoS Biol.">
        <title>The sea cucumber genome provides insights into morphological evolution and visceral regeneration.</title>
        <authorList>
            <person name="Zhang X."/>
            <person name="Sun L."/>
            <person name="Yuan J."/>
            <person name="Sun Y."/>
            <person name="Gao Y."/>
            <person name="Zhang L."/>
            <person name="Li S."/>
            <person name="Dai H."/>
            <person name="Hamel J.F."/>
            <person name="Liu C."/>
            <person name="Yu Y."/>
            <person name="Liu S."/>
            <person name="Lin W."/>
            <person name="Guo K."/>
            <person name="Jin S."/>
            <person name="Xu P."/>
            <person name="Storey K.B."/>
            <person name="Huan P."/>
            <person name="Zhang T."/>
            <person name="Zhou Y."/>
            <person name="Zhang J."/>
            <person name="Lin C."/>
            <person name="Li X."/>
            <person name="Xing L."/>
            <person name="Huo D."/>
            <person name="Sun M."/>
            <person name="Wang L."/>
            <person name="Mercier A."/>
            <person name="Li F."/>
            <person name="Yang H."/>
            <person name="Xiang J."/>
        </authorList>
    </citation>
    <scope>NUCLEOTIDE SEQUENCE [LARGE SCALE GENOMIC DNA]</scope>
    <source>
        <strain evidence="4">Shaxun</strain>
        <tissue evidence="4">Muscle</tissue>
    </source>
</reference>
<feature type="domain" description="Reverse transcriptase" evidence="2">
    <location>
        <begin position="1"/>
        <end position="65"/>
    </location>
</feature>
<evidence type="ECO:0000256" key="1">
    <source>
        <dbReference type="SAM" id="MobiDB-lite"/>
    </source>
</evidence>
<dbReference type="Gene3D" id="3.30.420.10">
    <property type="entry name" value="Ribonuclease H-like superfamily/Ribonuclease H"/>
    <property type="match status" value="1"/>
</dbReference>
<comment type="caution">
    <text evidence="4">The sequence shown here is derived from an EMBL/GenBank/DDBJ whole genome shotgun (WGS) entry which is preliminary data.</text>
</comment>
<dbReference type="AlphaFoldDB" id="A0A2G8L7G7"/>
<accession>A0A2G8L7G7</accession>
<dbReference type="FunFam" id="1.10.340.70:FF:000003">
    <property type="entry name" value="Protein CBG25708"/>
    <property type="match status" value="1"/>
</dbReference>
<dbReference type="InterPro" id="IPR012337">
    <property type="entry name" value="RNaseH-like_sf"/>
</dbReference>
<dbReference type="InterPro" id="IPR000477">
    <property type="entry name" value="RT_dom"/>
</dbReference>
<feature type="region of interest" description="Disordered" evidence="1">
    <location>
        <begin position="430"/>
        <end position="457"/>
    </location>
</feature>
<dbReference type="SUPFAM" id="SSF53098">
    <property type="entry name" value="Ribonuclease H-like"/>
    <property type="match status" value="1"/>
</dbReference>
<dbReference type="PROSITE" id="PS50994">
    <property type="entry name" value="INTEGRASE"/>
    <property type="match status" value="1"/>
</dbReference>
<dbReference type="OrthoDB" id="7758825at2759"/>
<dbReference type="InterPro" id="IPR043502">
    <property type="entry name" value="DNA/RNA_pol_sf"/>
</dbReference>
<dbReference type="InterPro" id="IPR001584">
    <property type="entry name" value="Integrase_cat-core"/>
</dbReference>
<evidence type="ECO:0000313" key="4">
    <source>
        <dbReference type="EMBL" id="PIK56202.1"/>
    </source>
</evidence>
<keyword evidence="5" id="KW-1185">Reference proteome</keyword>
<dbReference type="PROSITE" id="PS50878">
    <property type="entry name" value="RT_POL"/>
    <property type="match status" value="1"/>
</dbReference>
<feature type="compositionally biased region" description="Basic and acidic residues" evidence="1">
    <location>
        <begin position="437"/>
        <end position="454"/>
    </location>
</feature>
<dbReference type="PANTHER" id="PTHR37984:SF10">
    <property type="entry name" value="RIBONUCLEASE H"/>
    <property type="match status" value="1"/>
</dbReference>
<feature type="compositionally biased region" description="Low complexity" evidence="1">
    <location>
        <begin position="555"/>
        <end position="572"/>
    </location>
</feature>
<dbReference type="GO" id="GO:0003676">
    <property type="term" value="F:nucleic acid binding"/>
    <property type="evidence" value="ECO:0007669"/>
    <property type="project" value="InterPro"/>
</dbReference>
<dbReference type="InterPro" id="IPR050951">
    <property type="entry name" value="Retrovirus_Pol_polyprotein"/>
</dbReference>
<dbReference type="Proteomes" id="UP000230750">
    <property type="component" value="Unassembled WGS sequence"/>
</dbReference>
<dbReference type="FunFam" id="3.30.420.10:FF:000063">
    <property type="entry name" value="Retrovirus-related Pol polyprotein from transposon 297-like Protein"/>
    <property type="match status" value="1"/>
</dbReference>
<sequence>MDKILSGLDNVFCYIDDILIATENENSHLKALDAVFARLNMHNVRLNGTKCQVMKSKIRYLGHDLTSEDHQLLTKIFGPKHGILALAAARMQRWAVLLSAYQYYIEYRSSAKNANADLLSRLLVGEASSGDPEEYFVFETVLRMETPITATEISKHTDKDLVLAKVLEFTPSGWPNHCVDPAIQPYFTRRDELSLEDGCLIWGRRVIIPSKLHELILSELHECHPGMSRMKALARCYVWWPGLDKDIEDKVRLCTQCIQVQKVPNPEPLLLWPWATQPWQRVHIDYAEVNGQNFLLVVDSHSKLLEALPMNTTTSTATINVLRTLFARYGLPIQLLSDNGPQFRSEEFQNFLKSNGVDHTLTPPYHPATNGLAERNVQTFKNDFAKSSGEKLGHKVANVLFTLRNTPNTTTGKTPSELFLKRSPRTRLSLVKPSLQRKVEKRQDAAKQQRDRSSSVRQFDLYQPVRVRNVRGGKDRWIPGTIVEVKGHSTYIVRIPGNNRWFVHSDHLIPDDTGANAMAGKPNINSPMDADVVPVPVNVPQTTRELGQSSNLDQPGPSTTSPVVSGSPVHTGQTPVVVAESPAPSATVTRSGRVVRPPKRLEI</sequence>
<dbReference type="Pfam" id="PF17921">
    <property type="entry name" value="Integrase_H2C2"/>
    <property type="match status" value="1"/>
</dbReference>
<dbReference type="InterPro" id="IPR043128">
    <property type="entry name" value="Rev_trsase/Diguanyl_cyclase"/>
</dbReference>
<protein>
    <recommendedName>
        <fullName evidence="6">Integrase catalytic domain-containing protein</fullName>
    </recommendedName>
</protein>
<dbReference type="Pfam" id="PF00078">
    <property type="entry name" value="RVT_1"/>
    <property type="match status" value="1"/>
</dbReference>
<dbReference type="EMBL" id="MRZV01000184">
    <property type="protein sequence ID" value="PIK56202.1"/>
    <property type="molecule type" value="Genomic_DNA"/>
</dbReference>
<evidence type="ECO:0000259" key="2">
    <source>
        <dbReference type="PROSITE" id="PS50878"/>
    </source>
</evidence>